<evidence type="ECO:0000259" key="4">
    <source>
        <dbReference type="Pfam" id="PF18052"/>
    </source>
</evidence>
<dbReference type="InterPro" id="IPR032675">
    <property type="entry name" value="LRR_dom_sf"/>
</dbReference>
<keyword evidence="2" id="KW-0547">Nucleotide-binding</keyword>
<dbReference type="RefSeq" id="XP_010243536.1">
    <property type="nucleotide sequence ID" value="XM_010245234.1"/>
</dbReference>
<dbReference type="AlphaFoldDB" id="A0A1U7YT97"/>
<evidence type="ECO:0000313" key="6">
    <source>
        <dbReference type="Proteomes" id="UP000189703"/>
    </source>
</evidence>
<dbReference type="PANTHER" id="PTHR47186:SF57">
    <property type="entry name" value="OS02G0478300 PROTEIN"/>
    <property type="match status" value="1"/>
</dbReference>
<accession>A0A1U7YT97</accession>
<dbReference type="InterPro" id="IPR041118">
    <property type="entry name" value="Rx_N"/>
</dbReference>
<dbReference type="STRING" id="4432.A0A1U7YT97"/>
<feature type="domain" description="Disease resistance R13L4/SHOC-2-like LRR" evidence="5">
    <location>
        <begin position="194"/>
        <end position="458"/>
    </location>
</feature>
<dbReference type="OMA" id="SMETRII"/>
<reference evidence="7" key="1">
    <citation type="submission" date="2025-08" db="UniProtKB">
        <authorList>
            <consortium name="RefSeq"/>
        </authorList>
    </citation>
    <scope>IDENTIFICATION</scope>
</reference>
<dbReference type="CDD" id="cd14798">
    <property type="entry name" value="RX-CC_like"/>
    <property type="match status" value="1"/>
</dbReference>
<dbReference type="SUPFAM" id="SSF52058">
    <property type="entry name" value="L domain-like"/>
    <property type="match status" value="1"/>
</dbReference>
<evidence type="ECO:0000313" key="7">
    <source>
        <dbReference type="RefSeq" id="XP_010243536.1"/>
    </source>
</evidence>
<dbReference type="Pfam" id="PF23598">
    <property type="entry name" value="LRR_14"/>
    <property type="match status" value="1"/>
</dbReference>
<name>A0A1U7YT97_NELNU</name>
<dbReference type="InterPro" id="IPR055414">
    <property type="entry name" value="LRR_R13L4/SHOC2-like"/>
</dbReference>
<feature type="domain" description="Disease resistance N-terminal" evidence="4">
    <location>
        <begin position="5"/>
        <end position="89"/>
    </location>
</feature>
<gene>
    <name evidence="7" type="primary">LOC104587571</name>
</gene>
<evidence type="ECO:0000256" key="3">
    <source>
        <dbReference type="ARBA" id="ARBA00022821"/>
    </source>
</evidence>
<evidence type="ECO:0000256" key="2">
    <source>
        <dbReference type="ARBA" id="ARBA00022741"/>
    </source>
</evidence>
<evidence type="ECO:0000256" key="1">
    <source>
        <dbReference type="ARBA" id="ARBA00022737"/>
    </source>
</evidence>
<keyword evidence="1" id="KW-0677">Repeat</keyword>
<dbReference type="OrthoDB" id="598235at2759"/>
<dbReference type="Gene3D" id="3.80.10.10">
    <property type="entry name" value="Ribonuclease Inhibitor"/>
    <property type="match status" value="1"/>
</dbReference>
<protein>
    <submittedName>
        <fullName evidence="7">Disease resistance protein RPM1-like</fullName>
    </submittedName>
</protein>
<dbReference type="Gene3D" id="1.20.5.4130">
    <property type="match status" value="1"/>
</dbReference>
<dbReference type="eggNOG" id="KOG4658">
    <property type="taxonomic scope" value="Eukaryota"/>
</dbReference>
<dbReference type="Pfam" id="PF18052">
    <property type="entry name" value="Rx_N"/>
    <property type="match status" value="1"/>
</dbReference>
<evidence type="ECO:0000259" key="5">
    <source>
        <dbReference type="Pfam" id="PF23598"/>
    </source>
</evidence>
<dbReference type="GO" id="GO:0006952">
    <property type="term" value="P:defense response"/>
    <property type="evidence" value="ECO:0007669"/>
    <property type="project" value="UniProtKB-KW"/>
</dbReference>
<dbReference type="KEGG" id="nnu:104587571"/>
<keyword evidence="3" id="KW-0611">Plant defense</keyword>
<dbReference type="InParanoid" id="A0A1U7YT97"/>
<dbReference type="GO" id="GO:0000166">
    <property type="term" value="F:nucleotide binding"/>
    <property type="evidence" value="ECO:0007669"/>
    <property type="project" value="UniProtKB-KW"/>
</dbReference>
<sequence length="499" mass="57227">MELGVVTFLLDGLRLLAGEVHMIPGIHGHIDNLRLELESIYMILKEAYTRQQSNTSVSPWIRAVGQLAFEIEDVIDKYKLYAARQSSKPLRNLISFHSIGKQIEDIQKRINDIRQIRERYREIISSQAQASSTTTSIETRQFPKVACLFLDDPQIVGFVEPANQLVSWIGEPISMTAVISVVGMGGTQRSRIYPSRFGKLVNLETLDLKQTYITELSSEILQLHRLRHLLIYRYDFLNYAAFGCVRGFSVHGRIGGLTTLQKLAFVKASMETRIIDDLQNLTQLRKLGIVEVRRESGEYLCLSIEKMQSLHTLSITSESMEEYLDLNTLSHPPRHLQRLYLKGQLERMPRWISELQNLVRIRLKWSKLSDDPTEALQDLPTLLDLQLLDAYTGSELLFSEGKFKKLKILEFNQLRNLRKVMMDNGTLPQLQKLIIRSCPLLTAVPIGIDNLTQLEELYLHDMTETFINGIQKNGGKYRRMVNHIPIIHSYSLGSFTNLS</sequence>
<dbReference type="Proteomes" id="UP000189703">
    <property type="component" value="Unplaced"/>
</dbReference>
<dbReference type="InterPro" id="IPR038005">
    <property type="entry name" value="RX-like_CC"/>
</dbReference>
<keyword evidence="6" id="KW-1185">Reference proteome</keyword>
<organism evidence="6 7">
    <name type="scientific">Nelumbo nucifera</name>
    <name type="common">Sacred lotus</name>
    <dbReference type="NCBI Taxonomy" id="4432"/>
    <lineage>
        <taxon>Eukaryota</taxon>
        <taxon>Viridiplantae</taxon>
        <taxon>Streptophyta</taxon>
        <taxon>Embryophyta</taxon>
        <taxon>Tracheophyta</taxon>
        <taxon>Spermatophyta</taxon>
        <taxon>Magnoliopsida</taxon>
        <taxon>Proteales</taxon>
        <taxon>Nelumbonaceae</taxon>
        <taxon>Nelumbo</taxon>
    </lineage>
</organism>
<dbReference type="PANTHER" id="PTHR47186">
    <property type="entry name" value="LEUCINE-RICH REPEAT-CONTAINING PROTEIN 57"/>
    <property type="match status" value="1"/>
</dbReference>
<dbReference type="GeneID" id="104587571"/>
<proteinExistence type="predicted"/>